<dbReference type="Pfam" id="PF04622">
    <property type="entry name" value="ERG2_Sigma1R"/>
    <property type="match status" value="1"/>
</dbReference>
<dbReference type="InterPro" id="IPR006716">
    <property type="entry name" value="ERG2_sigma1_rcpt-like"/>
</dbReference>
<keyword evidence="9" id="KW-1185">Reference proteome</keyword>
<sequence>MGLVELGFRWVRKGANFTEEIVRVSGERSHGDLSVKLRFLEDELKGFVNNGELSSCVGSNSKWNFNQDGPMLNSKCVLYKSFIEEVSIWGWPLQTAGLFRTGFSSSSITVLSGRVTEWSEGKFGYTMREANTSWGKTKWSTSVLQLDPNTWILEYSLSSVMESPNLLSLTIDLLTHMMFQAAKNVNREIFWMFSSASGNLYSSESVSKTSTMTPT</sequence>
<evidence type="ECO:0000256" key="3">
    <source>
        <dbReference type="ARBA" id="ARBA00022692"/>
    </source>
</evidence>
<reference evidence="8" key="1">
    <citation type="submission" date="2019-07" db="EMBL/GenBank/DDBJ databases">
        <authorList>
            <person name="Dittberner H."/>
        </authorList>
    </citation>
    <scope>NUCLEOTIDE SEQUENCE [LARGE SCALE GENOMIC DNA]</scope>
</reference>
<organism evidence="8 9">
    <name type="scientific">Arabis nemorensis</name>
    <dbReference type="NCBI Taxonomy" id="586526"/>
    <lineage>
        <taxon>Eukaryota</taxon>
        <taxon>Viridiplantae</taxon>
        <taxon>Streptophyta</taxon>
        <taxon>Embryophyta</taxon>
        <taxon>Tracheophyta</taxon>
        <taxon>Spermatophyta</taxon>
        <taxon>Magnoliopsida</taxon>
        <taxon>eudicotyledons</taxon>
        <taxon>Gunneridae</taxon>
        <taxon>Pentapetalae</taxon>
        <taxon>rosids</taxon>
        <taxon>malvids</taxon>
        <taxon>Brassicales</taxon>
        <taxon>Brassicaceae</taxon>
        <taxon>Arabideae</taxon>
        <taxon>Arabis</taxon>
    </lineage>
</organism>
<dbReference type="PANTHER" id="PTHR10868">
    <property type="entry name" value="SIGMA 1-TYPE OPIOID RECEPTOR-RELATED"/>
    <property type="match status" value="1"/>
</dbReference>
<evidence type="ECO:0000256" key="4">
    <source>
        <dbReference type="ARBA" id="ARBA00022824"/>
    </source>
</evidence>
<gene>
    <name evidence="8" type="ORF">ANE_LOCUS528</name>
</gene>
<name>A0A565AMJ0_9BRAS</name>
<proteinExistence type="inferred from homology"/>
<dbReference type="AlphaFoldDB" id="A0A565AMJ0"/>
<dbReference type="EMBL" id="CABITT030000001">
    <property type="protein sequence ID" value="VVA90083.1"/>
    <property type="molecule type" value="Genomic_DNA"/>
</dbReference>
<protein>
    <submittedName>
        <fullName evidence="8">Uncharacterized protein</fullName>
    </submittedName>
</protein>
<evidence type="ECO:0000256" key="6">
    <source>
        <dbReference type="ARBA" id="ARBA00023136"/>
    </source>
</evidence>
<evidence type="ECO:0000313" key="8">
    <source>
        <dbReference type="EMBL" id="VVA90083.1"/>
    </source>
</evidence>
<evidence type="ECO:0000313" key="9">
    <source>
        <dbReference type="Proteomes" id="UP000489600"/>
    </source>
</evidence>
<keyword evidence="3" id="KW-0812">Transmembrane</keyword>
<dbReference type="GO" id="GO:0005789">
    <property type="term" value="C:endoplasmic reticulum membrane"/>
    <property type="evidence" value="ECO:0007669"/>
    <property type="project" value="UniProtKB-SubCell"/>
</dbReference>
<evidence type="ECO:0000256" key="1">
    <source>
        <dbReference type="ARBA" id="ARBA00004586"/>
    </source>
</evidence>
<evidence type="ECO:0000256" key="2">
    <source>
        <dbReference type="ARBA" id="ARBA00007141"/>
    </source>
</evidence>
<evidence type="ECO:0000256" key="7">
    <source>
        <dbReference type="RuleBase" id="RU368083"/>
    </source>
</evidence>
<comment type="subcellular location">
    <subcellularLocation>
        <location evidence="1">Endoplasmic reticulum membrane</location>
    </subcellularLocation>
</comment>
<keyword evidence="4" id="KW-0256">Endoplasmic reticulum</keyword>
<accession>A0A565AMJ0</accession>
<comment type="caution">
    <text evidence="8">The sequence shown here is derived from an EMBL/GenBank/DDBJ whole genome shotgun (WGS) entry which is preliminary data.</text>
</comment>
<comment type="similarity">
    <text evidence="2 7">Belongs to the ERG2 family.</text>
</comment>
<evidence type="ECO:0000256" key="5">
    <source>
        <dbReference type="ARBA" id="ARBA00022989"/>
    </source>
</evidence>
<dbReference type="PANTHER" id="PTHR10868:SF1">
    <property type="entry name" value="SIGMA NON-OPIOID INTRACELLULAR RECEPTOR 1"/>
    <property type="match status" value="1"/>
</dbReference>
<keyword evidence="6" id="KW-0472">Membrane</keyword>
<dbReference type="Proteomes" id="UP000489600">
    <property type="component" value="Unassembled WGS sequence"/>
</dbReference>
<dbReference type="OrthoDB" id="347124at2759"/>
<keyword evidence="5" id="KW-1133">Transmembrane helix</keyword>